<evidence type="ECO:0000259" key="2">
    <source>
        <dbReference type="Pfam" id="PF00823"/>
    </source>
</evidence>
<dbReference type="Pfam" id="PF12484">
    <property type="entry name" value="PPE-SVP"/>
    <property type="match status" value="1"/>
</dbReference>
<comment type="caution">
    <text evidence="5">The sequence shown here is derived from an EMBL/GenBank/DDBJ whole genome shotgun (WGS) entry which is preliminary data.</text>
</comment>
<evidence type="ECO:0000313" key="5">
    <source>
        <dbReference type="EMBL" id="MDP7733920.1"/>
    </source>
</evidence>
<evidence type="ECO:0000313" key="6">
    <source>
        <dbReference type="Proteomes" id="UP000465240"/>
    </source>
</evidence>
<accession>A0AAJ1RY60</accession>
<dbReference type="Proteomes" id="UP001229081">
    <property type="component" value="Unassembled WGS sequence"/>
</dbReference>
<dbReference type="InterPro" id="IPR038332">
    <property type="entry name" value="PPE_sf"/>
</dbReference>
<dbReference type="InterPro" id="IPR000030">
    <property type="entry name" value="PPE_dom"/>
</dbReference>
<name>A0AAJ1RY60_9MYCO</name>
<dbReference type="PANTHER" id="PTHR46766">
    <property type="entry name" value="GLUTAMINE-RICH PROTEIN 2"/>
    <property type="match status" value="1"/>
</dbReference>
<reference evidence="4 6" key="1">
    <citation type="journal article" date="2019" name="Emerg. Microbes Infect.">
        <title>Comprehensive subspecies identification of 175 nontuberculous mycobacteria species based on 7547 genomic profiles.</title>
        <authorList>
            <person name="Matsumoto Y."/>
            <person name="Kinjo T."/>
            <person name="Motooka D."/>
            <person name="Nabeya D."/>
            <person name="Jung N."/>
            <person name="Uechi K."/>
            <person name="Horii T."/>
            <person name="Iida T."/>
            <person name="Fujita J."/>
            <person name="Nakamura S."/>
        </authorList>
    </citation>
    <scope>NUCLEOTIDE SEQUENCE [LARGE SCALE GENOMIC DNA]</scope>
    <source>
        <strain evidence="4 6">JCM 18565</strain>
    </source>
</reference>
<dbReference type="GO" id="GO:0052572">
    <property type="term" value="P:response to host immune response"/>
    <property type="evidence" value="ECO:0007669"/>
    <property type="project" value="TreeGrafter"/>
</dbReference>
<protein>
    <submittedName>
        <fullName evidence="5">PPE domain-containing protein</fullName>
    </submittedName>
    <submittedName>
        <fullName evidence="4">PPE family protein PPE38</fullName>
    </submittedName>
</protein>
<organism evidence="5 7">
    <name type="scientific">Mycobacterium paragordonae</name>
    <dbReference type="NCBI Taxonomy" id="1389713"/>
    <lineage>
        <taxon>Bacteria</taxon>
        <taxon>Bacillati</taxon>
        <taxon>Actinomycetota</taxon>
        <taxon>Actinomycetes</taxon>
        <taxon>Mycobacteriales</taxon>
        <taxon>Mycobacteriaceae</taxon>
        <taxon>Mycobacterium</taxon>
    </lineage>
</organism>
<reference evidence="4" key="2">
    <citation type="submission" date="2020-02" db="EMBL/GenBank/DDBJ databases">
        <authorList>
            <person name="Matsumoto Y."/>
            <person name="Kinjo T."/>
            <person name="Motooka D."/>
            <person name="Nabeya D."/>
            <person name="Jung N."/>
            <person name="Uechi K."/>
            <person name="Horii T."/>
            <person name="Iida T."/>
            <person name="Fujita J."/>
            <person name="Nakamura S."/>
        </authorList>
    </citation>
    <scope>NUCLEOTIDE SEQUENCE</scope>
    <source>
        <strain evidence="4">JCM 18565</strain>
    </source>
</reference>
<feature type="domain" description="PPE family C-terminal" evidence="3">
    <location>
        <begin position="297"/>
        <end position="393"/>
    </location>
</feature>
<sequence>MILDFAWLPPEINSLRIFSGAGPGPLHAAAAAWDSLAADLAASASSFNAVIVGLTGGPWAGPASAAMAAAALPYVDWMSAAAGQADAAALQARAAASAFEGALTATVHPAVVEANRISLMTLIATNFLGLNTPAIFANEFDYVEMWAQDVAAMLGYHGGATAVAESLTPFAMPPMDLAGLAANVGAQFTGLATTASAAVSPAMQGVMAAAPGMVAGVQSAAAALPIQSISSVAQLGAMPASMLIGPLMQAGTSASSTAGLAGASTAAGLVDAPKFVGDVNPMKGLGAGGAALGGGMSAGLGNARLVGSMSVPPTWQGSVPKGMATGAMSGLGANAAEMAQAAGAAGMGAGGGMPMMPMPMGAGGAGGGMPGGMMGRGGASPHVVQNRPSVIPRTGVG</sequence>
<dbReference type="PANTHER" id="PTHR46766:SF1">
    <property type="entry name" value="GLUTAMINE-RICH PROTEIN 2"/>
    <property type="match status" value="1"/>
</dbReference>
<proteinExistence type="inferred from homology"/>
<dbReference type="InterPro" id="IPR022171">
    <property type="entry name" value="PPE_C"/>
</dbReference>
<comment type="similarity">
    <text evidence="1">Belongs to the mycobacterial PPE family.</text>
</comment>
<evidence type="ECO:0000313" key="4">
    <source>
        <dbReference type="EMBL" id="GFG80344.1"/>
    </source>
</evidence>
<dbReference type="Gene3D" id="1.20.1260.20">
    <property type="entry name" value="PPE superfamily"/>
    <property type="match status" value="1"/>
</dbReference>
<dbReference type="SUPFAM" id="SSF140459">
    <property type="entry name" value="PE/PPE dimer-like"/>
    <property type="match status" value="1"/>
</dbReference>
<gene>
    <name evidence="4" type="primary">PPE38_1</name>
    <name evidence="4" type="ORF">MPRG_36200</name>
    <name evidence="5" type="ORF">QXL92_04025</name>
</gene>
<evidence type="ECO:0000256" key="1">
    <source>
        <dbReference type="ARBA" id="ARBA00010652"/>
    </source>
</evidence>
<dbReference type="EMBL" id="JAUFSA010000001">
    <property type="protein sequence ID" value="MDP7733920.1"/>
    <property type="molecule type" value="Genomic_DNA"/>
</dbReference>
<dbReference type="KEGG" id="mpag:C0J29_20435"/>
<reference evidence="5" key="3">
    <citation type="submission" date="2023-06" db="EMBL/GenBank/DDBJ databases">
        <title>Identification of two novel mycobacterium reveal diversities and complexities of Mycobacterium gordonae clade.</title>
        <authorList>
            <person name="Matsumoto Y."/>
            <person name="Nakamura S."/>
            <person name="Motooka D."/>
            <person name="Fukushima K."/>
        </authorList>
    </citation>
    <scope>NUCLEOTIDE SEQUENCE</scope>
    <source>
        <strain evidence="5">TY812</strain>
    </source>
</reference>
<dbReference type="EMBL" id="BLKX01000001">
    <property type="protein sequence ID" value="GFG80344.1"/>
    <property type="molecule type" value="Genomic_DNA"/>
</dbReference>
<dbReference type="AlphaFoldDB" id="A0AAJ1RY60"/>
<dbReference type="Proteomes" id="UP000465240">
    <property type="component" value="Unassembled WGS sequence"/>
</dbReference>
<dbReference type="Pfam" id="PF00823">
    <property type="entry name" value="PPE"/>
    <property type="match status" value="1"/>
</dbReference>
<evidence type="ECO:0000259" key="3">
    <source>
        <dbReference type="Pfam" id="PF12484"/>
    </source>
</evidence>
<feature type="domain" description="PPE" evidence="2">
    <location>
        <begin position="4"/>
        <end position="168"/>
    </location>
</feature>
<keyword evidence="6" id="KW-1185">Reference proteome</keyword>
<dbReference type="FunFam" id="1.20.1260.20:FF:000001">
    <property type="entry name" value="PPE family protein PPE41"/>
    <property type="match status" value="1"/>
</dbReference>
<evidence type="ECO:0000313" key="7">
    <source>
        <dbReference type="Proteomes" id="UP001229081"/>
    </source>
</evidence>
<dbReference type="RefSeq" id="WP_065044351.1">
    <property type="nucleotide sequence ID" value="NZ_BLKX01000001.1"/>
</dbReference>